<feature type="compositionally biased region" description="Polar residues" evidence="1">
    <location>
        <begin position="241"/>
        <end position="255"/>
    </location>
</feature>
<evidence type="ECO:0000313" key="3">
    <source>
        <dbReference type="Proteomes" id="UP000224829"/>
    </source>
</evidence>
<evidence type="ECO:0000256" key="1">
    <source>
        <dbReference type="SAM" id="MobiDB-lite"/>
    </source>
</evidence>
<evidence type="ECO:0000313" key="2">
    <source>
        <dbReference type="EMBL" id="ARV77295.1"/>
    </source>
</evidence>
<dbReference type="EMBL" id="MF063068">
    <property type="protein sequence ID" value="ARV77295.1"/>
    <property type="molecule type" value="Genomic_DNA"/>
</dbReference>
<dbReference type="OrthoDB" id="13503at10239"/>
<keyword evidence="3" id="KW-1185">Reference proteome</keyword>
<organism evidence="2 3">
    <name type="scientific">Pseudomonas phage Noxifer</name>
    <dbReference type="NCBI Taxonomy" id="2006684"/>
    <lineage>
        <taxon>Viruses</taxon>
        <taxon>Duplodnaviria</taxon>
        <taxon>Heunggongvirae</taxon>
        <taxon>Uroviricota</taxon>
        <taxon>Caudoviricetes</taxon>
        <taxon>Chimalliviridae</taxon>
        <taxon>Noxifervirus</taxon>
        <taxon>Noxifervirus noxifer</taxon>
    </lineage>
</organism>
<name>A0A1Y0SXN1_9CAUD</name>
<feature type="compositionally biased region" description="Low complexity" evidence="1">
    <location>
        <begin position="256"/>
        <end position="273"/>
    </location>
</feature>
<accession>A0A1Y0SXN1</accession>
<dbReference type="Proteomes" id="UP000224829">
    <property type="component" value="Segment"/>
</dbReference>
<reference evidence="2 3" key="1">
    <citation type="submission" date="2017-05" db="EMBL/GenBank/DDBJ databases">
        <authorList>
            <person name="Song R."/>
            <person name="Chenine A.L."/>
            <person name="Ruprecht R.M."/>
        </authorList>
    </citation>
    <scope>NUCLEOTIDE SEQUENCE [LARGE SCALE GENOMIC DNA]</scope>
</reference>
<feature type="region of interest" description="Disordered" evidence="1">
    <location>
        <begin position="235"/>
        <end position="273"/>
    </location>
</feature>
<proteinExistence type="predicted"/>
<gene>
    <name evidence="2" type="ORF">NOXIFER_126</name>
</gene>
<protein>
    <submittedName>
        <fullName evidence="2">Uncharacterized protein</fullName>
    </submittedName>
</protein>
<sequence>MQVQTAGVTLPVSPTQVDGSCFNQQLPQGNDAWPQVQFPQGADTNIGSYAIALFRSYAQSRAQKSNIHCFCYNLLQQNRFQNQFWQGWCQYVVDFADFLHRGQQNQPNAAADKAAARIYQAMLATVAQQYPAVKQLVANAGDAATLNGLNDAASVANNIQNDINQWKARLQGGVGMGGGGIGVGVGVGVGGGVSHTQHVNAFAVSGVGQPTSSGYNNPTGPATVGSSGLLLGSDNVAPAKPTSSWQGGGTVNSNIQQPSAQGLAPQPGAAATPIQKAAASDVIDHIHNAPISTDDVKVDPKFYIPQGFKPVDGRPYDVIRNPGGVEIRPAYQALKGADKASWKRTVGSDKPYAAVVNPNTHIVFLAKWVDGIVKEVIVQIEPEMDYLKHEINEELRRKAMRPIGISVPLPKYALSEDTSVKTIEVTRQALADGLVKPELLSPVALDGYITGTTDLENETMARNAVISQLDLPADAPVPPHEYITVCMHELQISEECFNDLFAFEKYTTPTEVVAGLKVLVESGKLPLRYYTFINERLTRAVNDFLADSLALEKVRITDYFADAVELGPYLAAKRGDEYQQVYLGNTQSIVARCMSVASEETPPDVEGGEPIKTYGIVDEYLNFQLGLPSEELSTLNLTNEACLVSPASHPNMVNALHAMIARAKELDNARRMRMRLITSDGFYYIVVVGKLIKNALLLKRV</sequence>